<keyword evidence="1" id="KW-0677">Repeat</keyword>
<dbReference type="PANTHER" id="PTHR10039">
    <property type="entry name" value="AMELOGENIN"/>
    <property type="match status" value="1"/>
</dbReference>
<dbReference type="SUPFAM" id="SSF52540">
    <property type="entry name" value="P-loop containing nucleoside triphosphate hydrolases"/>
    <property type="match status" value="1"/>
</dbReference>
<dbReference type="PANTHER" id="PTHR10039:SF5">
    <property type="entry name" value="NACHT DOMAIN-CONTAINING PROTEIN"/>
    <property type="match status" value="1"/>
</dbReference>
<evidence type="ECO:0000259" key="3">
    <source>
        <dbReference type="Pfam" id="PF24883"/>
    </source>
</evidence>
<feature type="domain" description="Nephrocystin 3-like N-terminal" evidence="3">
    <location>
        <begin position="248"/>
        <end position="421"/>
    </location>
</feature>
<evidence type="ECO:0000313" key="5">
    <source>
        <dbReference type="Proteomes" id="UP000800092"/>
    </source>
</evidence>
<dbReference type="Gene3D" id="3.40.50.300">
    <property type="entry name" value="P-loop containing nucleotide triphosphate hydrolases"/>
    <property type="match status" value="1"/>
</dbReference>
<dbReference type="InterPro" id="IPR056884">
    <property type="entry name" value="NPHP3-like_N"/>
</dbReference>
<dbReference type="AlphaFoldDB" id="A0A6A6GUW1"/>
<evidence type="ECO:0000256" key="2">
    <source>
        <dbReference type="SAM" id="Coils"/>
    </source>
</evidence>
<feature type="coiled-coil region" evidence="2">
    <location>
        <begin position="43"/>
        <end position="93"/>
    </location>
</feature>
<accession>A0A6A6GUW1</accession>
<name>A0A6A6GUW1_VIRVR</name>
<dbReference type="Pfam" id="PF24883">
    <property type="entry name" value="NPHP3_N"/>
    <property type="match status" value="1"/>
</dbReference>
<dbReference type="EMBL" id="ML991864">
    <property type="protein sequence ID" value="KAF2229409.1"/>
    <property type="molecule type" value="Genomic_DNA"/>
</dbReference>
<dbReference type="Proteomes" id="UP000800092">
    <property type="component" value="Unassembled WGS sequence"/>
</dbReference>
<sequence>MVLEPLSAFSVACNVLQIIELGSKVLNNALDYRKAADGALTEHQDLRNVLQSLRNLNADLRASMPKLGGSNSLSTTENRLLEANAECLRLSNDFIDFLDRLKIKNRHAMLESIRMSIKTLWYKEKMEAMENMLSKARDNLNVAFLVLLAEQLERTSLDATQNQTILQFAVSNRDFLESLSDQLNSILSQHNDVQALTEERQVADAQQKILDSLHFPQVQERRHQIHEAHNETYRWILRPGLDQRRRGDDMVAWLSSKMETRKIYWVCGKPGSGKSTLMRFLDDNISVRDHMFPWAADCTVLKAQWFFWGPGNKLQKSMDGLLRSLLMQLLEQTPNLVPQVVPLGKWRAARTSVNRTIEWTESDLRYSLREYMLSVRKSSKVFLLVDGLDELEGTDEMRDELVDLLTDLASLENVKICLSSRPWNVFSDSFSDIPQLRLEDLTYDDISKYVKSQLRSHKRFQYLLRHDRNNAESLISTITRKAAGVFLWVRLVVRELLKGLRDGDGVRAMWKTLDGIPADLNEYFQRLMDSISP</sequence>
<evidence type="ECO:0000256" key="1">
    <source>
        <dbReference type="ARBA" id="ARBA00022737"/>
    </source>
</evidence>
<keyword evidence="2" id="KW-0175">Coiled coil</keyword>
<feature type="non-terminal residue" evidence="4">
    <location>
        <position position="533"/>
    </location>
</feature>
<proteinExistence type="predicted"/>
<keyword evidence="5" id="KW-1185">Reference proteome</keyword>
<gene>
    <name evidence="4" type="ORF">EV356DRAFT_455854</name>
</gene>
<organism evidence="4 5">
    <name type="scientific">Viridothelium virens</name>
    <name type="common">Speckled blister lichen</name>
    <name type="synonym">Trypethelium virens</name>
    <dbReference type="NCBI Taxonomy" id="1048519"/>
    <lineage>
        <taxon>Eukaryota</taxon>
        <taxon>Fungi</taxon>
        <taxon>Dikarya</taxon>
        <taxon>Ascomycota</taxon>
        <taxon>Pezizomycotina</taxon>
        <taxon>Dothideomycetes</taxon>
        <taxon>Dothideomycetes incertae sedis</taxon>
        <taxon>Trypetheliales</taxon>
        <taxon>Trypetheliaceae</taxon>
        <taxon>Viridothelium</taxon>
    </lineage>
</organism>
<dbReference type="InterPro" id="IPR027417">
    <property type="entry name" value="P-loop_NTPase"/>
</dbReference>
<dbReference type="OrthoDB" id="443402at2759"/>
<evidence type="ECO:0000313" key="4">
    <source>
        <dbReference type="EMBL" id="KAF2229409.1"/>
    </source>
</evidence>
<protein>
    <recommendedName>
        <fullName evidence="3">Nephrocystin 3-like N-terminal domain-containing protein</fullName>
    </recommendedName>
</protein>
<reference evidence="4" key="1">
    <citation type="journal article" date="2020" name="Stud. Mycol.">
        <title>101 Dothideomycetes genomes: a test case for predicting lifestyles and emergence of pathogens.</title>
        <authorList>
            <person name="Haridas S."/>
            <person name="Albert R."/>
            <person name="Binder M."/>
            <person name="Bloem J."/>
            <person name="Labutti K."/>
            <person name="Salamov A."/>
            <person name="Andreopoulos B."/>
            <person name="Baker S."/>
            <person name="Barry K."/>
            <person name="Bills G."/>
            <person name="Bluhm B."/>
            <person name="Cannon C."/>
            <person name="Castanera R."/>
            <person name="Culley D."/>
            <person name="Daum C."/>
            <person name="Ezra D."/>
            <person name="Gonzalez J."/>
            <person name="Henrissat B."/>
            <person name="Kuo A."/>
            <person name="Liang C."/>
            <person name="Lipzen A."/>
            <person name="Lutzoni F."/>
            <person name="Magnuson J."/>
            <person name="Mondo S."/>
            <person name="Nolan M."/>
            <person name="Ohm R."/>
            <person name="Pangilinan J."/>
            <person name="Park H.-J."/>
            <person name="Ramirez L."/>
            <person name="Alfaro M."/>
            <person name="Sun H."/>
            <person name="Tritt A."/>
            <person name="Yoshinaga Y."/>
            <person name="Zwiers L.-H."/>
            <person name="Turgeon B."/>
            <person name="Goodwin S."/>
            <person name="Spatafora J."/>
            <person name="Crous P."/>
            <person name="Grigoriev I."/>
        </authorList>
    </citation>
    <scope>NUCLEOTIDE SEQUENCE</scope>
    <source>
        <strain evidence="4">Tuck. ex Michener</strain>
    </source>
</reference>